<gene>
    <name evidence="1" type="ORF">LCGC14_1506400</name>
</gene>
<reference evidence="1" key="1">
    <citation type="journal article" date="2015" name="Nature">
        <title>Complex archaea that bridge the gap between prokaryotes and eukaryotes.</title>
        <authorList>
            <person name="Spang A."/>
            <person name="Saw J.H."/>
            <person name="Jorgensen S.L."/>
            <person name="Zaremba-Niedzwiedzka K."/>
            <person name="Martijn J."/>
            <person name="Lind A.E."/>
            <person name="van Eijk R."/>
            <person name="Schleper C."/>
            <person name="Guy L."/>
            <person name="Ettema T.J."/>
        </authorList>
    </citation>
    <scope>NUCLEOTIDE SEQUENCE</scope>
</reference>
<dbReference type="EMBL" id="LAZR01010998">
    <property type="protein sequence ID" value="KKM63939.1"/>
    <property type="molecule type" value="Genomic_DNA"/>
</dbReference>
<accession>A0A0F9J2M0</accession>
<dbReference type="AlphaFoldDB" id="A0A0F9J2M0"/>
<protein>
    <submittedName>
        <fullName evidence="1">Uncharacterized protein</fullName>
    </submittedName>
</protein>
<evidence type="ECO:0000313" key="1">
    <source>
        <dbReference type="EMBL" id="KKM63939.1"/>
    </source>
</evidence>
<name>A0A0F9J2M0_9ZZZZ</name>
<comment type="caution">
    <text evidence="1">The sequence shown here is derived from an EMBL/GenBank/DDBJ whole genome shotgun (WGS) entry which is preliminary data.</text>
</comment>
<sequence length="54" mass="6230">MVCDWAVKRTMDECRECDGAVIECISYNDNNGKQINQCPRCGDRTDEWGKKIKC</sequence>
<proteinExistence type="predicted"/>
<organism evidence="1">
    <name type="scientific">marine sediment metagenome</name>
    <dbReference type="NCBI Taxonomy" id="412755"/>
    <lineage>
        <taxon>unclassified sequences</taxon>
        <taxon>metagenomes</taxon>
        <taxon>ecological metagenomes</taxon>
    </lineage>
</organism>